<evidence type="ECO:0000313" key="2">
    <source>
        <dbReference type="EMBL" id="EHP94697.1"/>
    </source>
</evidence>
<reference evidence="2 3" key="1">
    <citation type="submission" date="2011-09" db="EMBL/GenBank/DDBJ databases">
        <title>The draft genome of Methylobacterium extorquens DSM 13060.</title>
        <authorList>
            <consortium name="US DOE Joint Genome Institute (JGI-PGF)"/>
            <person name="Lucas S."/>
            <person name="Han J."/>
            <person name="Lapidus A."/>
            <person name="Cheng J.-F."/>
            <person name="Goodwin L."/>
            <person name="Pitluck S."/>
            <person name="Peters L."/>
            <person name="Land M.L."/>
            <person name="Hauser L."/>
            <person name="Koskimaki J."/>
            <person name="Halonen O."/>
            <person name="Pirttila A."/>
            <person name="Frank C."/>
            <person name="Woyke T.J."/>
        </authorList>
    </citation>
    <scope>NUCLEOTIDE SEQUENCE [LARGE SCALE GENOMIC DNA]</scope>
    <source>
        <strain evidence="2 3">DSM 13060</strain>
    </source>
</reference>
<dbReference type="Proteomes" id="UP000004382">
    <property type="component" value="Unassembled WGS sequence"/>
</dbReference>
<protein>
    <recommendedName>
        <fullName evidence="4">Lipoprotein</fullName>
    </recommendedName>
</protein>
<feature type="chain" id="PRO_5003550285" description="Lipoprotein" evidence="1">
    <location>
        <begin position="25"/>
        <end position="298"/>
    </location>
</feature>
<organism evidence="2 3">
    <name type="scientific">Methylorubrum extorquens DSM 13060</name>
    <dbReference type="NCBI Taxonomy" id="882800"/>
    <lineage>
        <taxon>Bacteria</taxon>
        <taxon>Pseudomonadati</taxon>
        <taxon>Pseudomonadota</taxon>
        <taxon>Alphaproteobacteria</taxon>
        <taxon>Hyphomicrobiales</taxon>
        <taxon>Methylobacteriaceae</taxon>
        <taxon>Methylorubrum</taxon>
    </lineage>
</organism>
<dbReference type="AlphaFoldDB" id="H1KCM4"/>
<feature type="signal peptide" evidence="1">
    <location>
        <begin position="1"/>
        <end position="24"/>
    </location>
</feature>
<evidence type="ECO:0000313" key="3">
    <source>
        <dbReference type="Proteomes" id="UP000004382"/>
    </source>
</evidence>
<dbReference type="EMBL" id="AGJK01000005">
    <property type="protein sequence ID" value="EHP94697.1"/>
    <property type="molecule type" value="Genomic_DNA"/>
</dbReference>
<sequence length="298" mass="32830" precursor="true">MKRPSILLAFALPLALSTAGVCFAKEQRIQGPSPEPVFREIVSYDRRGGEQELFGTWRSPTMERLISMGLSLTWTRAASTTGNFFDASVFSGRQSVSGPLRYESVRTIRSDGRKAVVETVVIVPVESIFERQRQHFTFVMEDGRWKLDEIDYAAGSKQGRFLHANVRAWMGAFMKDHVRNARSAVHPGGEDVSGIADRAVVRAKAIYGDRGLAGLKEEVERCGKASSAAQARVEVSDCLAFTWASLRIDGLGSAALGTPPQLRSREVVEPLENEYLRLGGRYQDAYDLSQVVGRKAGS</sequence>
<evidence type="ECO:0008006" key="4">
    <source>
        <dbReference type="Google" id="ProtNLM"/>
    </source>
</evidence>
<dbReference type="PATRIC" id="fig|882800.3.peg.364"/>
<proteinExistence type="predicted"/>
<comment type="caution">
    <text evidence="2">The sequence shown here is derived from an EMBL/GenBank/DDBJ whole genome shotgun (WGS) entry which is preliminary data.</text>
</comment>
<name>H1KCM4_METEX</name>
<gene>
    <name evidence="2" type="ORF">MetexDRAFT_0386</name>
</gene>
<keyword evidence="1" id="KW-0732">Signal</keyword>
<accession>H1KCM4</accession>
<evidence type="ECO:0000256" key="1">
    <source>
        <dbReference type="SAM" id="SignalP"/>
    </source>
</evidence>